<comment type="caution">
    <text evidence="2">The sequence shown here is derived from an EMBL/GenBank/DDBJ whole genome shotgun (WGS) entry which is preliminary data.</text>
</comment>
<evidence type="ECO:0000256" key="1">
    <source>
        <dbReference type="SAM" id="Phobius"/>
    </source>
</evidence>
<organism evidence="2 3">
    <name type="scientific">Glycomyces buryatensis</name>
    <dbReference type="NCBI Taxonomy" id="2570927"/>
    <lineage>
        <taxon>Bacteria</taxon>
        <taxon>Bacillati</taxon>
        <taxon>Actinomycetota</taxon>
        <taxon>Actinomycetes</taxon>
        <taxon>Glycomycetales</taxon>
        <taxon>Glycomycetaceae</taxon>
        <taxon>Glycomyces</taxon>
    </lineage>
</organism>
<keyword evidence="1" id="KW-0472">Membrane</keyword>
<dbReference type="EMBL" id="STGY01000086">
    <property type="protein sequence ID" value="THV32868.1"/>
    <property type="molecule type" value="Genomic_DNA"/>
</dbReference>
<dbReference type="OrthoDB" id="4833099at2"/>
<reference evidence="3" key="1">
    <citation type="submission" date="2019-04" db="EMBL/GenBank/DDBJ databases">
        <title>Nocardioides xinjiangensis sp. nov.</title>
        <authorList>
            <person name="Liu S."/>
        </authorList>
    </citation>
    <scope>NUCLEOTIDE SEQUENCE [LARGE SCALE GENOMIC DNA]</scope>
    <source>
        <strain evidence="3">18</strain>
    </source>
</reference>
<feature type="transmembrane region" description="Helical" evidence="1">
    <location>
        <begin position="119"/>
        <end position="141"/>
    </location>
</feature>
<dbReference type="AlphaFoldDB" id="A0A4S8PPE4"/>
<accession>A0A4S8PPE4</accession>
<dbReference type="InterPro" id="IPR006938">
    <property type="entry name" value="DUF624"/>
</dbReference>
<protein>
    <submittedName>
        <fullName evidence="2">DUF624 domain-containing protein</fullName>
    </submittedName>
</protein>
<keyword evidence="1" id="KW-1133">Transmembrane helix</keyword>
<gene>
    <name evidence="2" type="ORF">FAB82_26545</name>
</gene>
<keyword evidence="1" id="KW-0812">Transmembrane</keyword>
<feature type="transmembrane region" description="Helical" evidence="1">
    <location>
        <begin position="153"/>
        <end position="174"/>
    </location>
</feature>
<evidence type="ECO:0000313" key="3">
    <source>
        <dbReference type="Proteomes" id="UP000308760"/>
    </source>
</evidence>
<keyword evidence="3" id="KW-1185">Reference proteome</keyword>
<dbReference type="Proteomes" id="UP000308760">
    <property type="component" value="Unassembled WGS sequence"/>
</dbReference>
<reference evidence="2 3" key="2">
    <citation type="submission" date="2019-05" db="EMBL/GenBank/DDBJ databases">
        <title>Glycomyces buryatensis sp. nov.</title>
        <authorList>
            <person name="Nikitina E."/>
        </authorList>
    </citation>
    <scope>NUCLEOTIDE SEQUENCE [LARGE SCALE GENOMIC DNA]</scope>
    <source>
        <strain evidence="2 3">18</strain>
    </source>
</reference>
<sequence>MWHRRCAADGSVAPSHQWRCGSTHDAGHRMTIAASARQPTPDRSARGGARVERWYGWADAFAFIGLLNLLVIAFSLAGGLLFGWAPALAAATSCSRTRLRGDSQRLVRTFATQWCQRFVGANLLAAPSAAALACLGVSLVALGGQSGPAWLDWALIAAAAVCLAHLVLALTMDAHYDLRRAQCIRLAWAFLVRFPGAPLLLIATTALVIAITAFIPGLLPVFSIGAWAYLCTGLCLSFYAANDRNLPAAP</sequence>
<feature type="transmembrane region" description="Helical" evidence="1">
    <location>
        <begin position="54"/>
        <end position="75"/>
    </location>
</feature>
<evidence type="ECO:0000313" key="2">
    <source>
        <dbReference type="EMBL" id="THV32868.1"/>
    </source>
</evidence>
<dbReference type="Pfam" id="PF04854">
    <property type="entry name" value="DUF624"/>
    <property type="match status" value="1"/>
</dbReference>
<name>A0A4S8PPE4_9ACTN</name>
<proteinExistence type="predicted"/>
<feature type="transmembrane region" description="Helical" evidence="1">
    <location>
        <begin position="186"/>
        <end position="215"/>
    </location>
</feature>
<feature type="transmembrane region" description="Helical" evidence="1">
    <location>
        <begin position="221"/>
        <end position="241"/>
    </location>
</feature>